<keyword evidence="1" id="KW-0805">Transcription regulation</keyword>
<dbReference type="InterPro" id="IPR008920">
    <property type="entry name" value="TF_FadR/GntR_C"/>
</dbReference>
<accession>A0AA42WA87</accession>
<dbReference type="InterPro" id="IPR000524">
    <property type="entry name" value="Tscrpt_reg_HTH_GntR"/>
</dbReference>
<dbReference type="Pfam" id="PF00392">
    <property type="entry name" value="GntR"/>
    <property type="match status" value="1"/>
</dbReference>
<dbReference type="RefSeq" id="WP_192816718.1">
    <property type="nucleotide sequence ID" value="NZ_ALJE01000004.1"/>
</dbReference>
<dbReference type="Proteomes" id="UP001161276">
    <property type="component" value="Unassembled WGS sequence"/>
</dbReference>
<dbReference type="Pfam" id="PF07729">
    <property type="entry name" value="FCD"/>
    <property type="match status" value="1"/>
</dbReference>
<proteinExistence type="predicted"/>
<dbReference type="PANTHER" id="PTHR43537:SF39">
    <property type="entry name" value="HTH-TYPE TRANSCRIPTIONAL REGULATOR MCBR"/>
    <property type="match status" value="1"/>
</dbReference>
<dbReference type="InterPro" id="IPR011711">
    <property type="entry name" value="GntR_C"/>
</dbReference>
<dbReference type="PROSITE" id="PS50949">
    <property type="entry name" value="HTH_GNTR"/>
    <property type="match status" value="1"/>
</dbReference>
<sequence length="267" mass="29073">MHHPSASPHSDPNADAPATLLPPQTEARFSAMQYESMGKRVYTRICSALMEGQLRPGDRLRIRELAAELGTSITPVRDGVLRLVQDGALTMRSARDIRVAEVTLPEYLEIRDIRLELEGMAAARAAEVATAEDIARMEALIEQNEQALAAGDVLAAISLNQHFHFEYCRIANMPVLLSILERLWLKMGPLIAQCYTAGGRDMIDGHYSLLAAMRNRDSQAARVAVQTDILSGGQVILELKKRSAKAADSADTAQAAAPAAKQARTSM</sequence>
<protein>
    <submittedName>
        <fullName evidence="6">GntR family transcriptional regulator</fullName>
    </submittedName>
</protein>
<comment type="caution">
    <text evidence="6">The sequence shown here is derived from an EMBL/GenBank/DDBJ whole genome shotgun (WGS) entry which is preliminary data.</text>
</comment>
<evidence type="ECO:0000313" key="7">
    <source>
        <dbReference type="Proteomes" id="UP001161276"/>
    </source>
</evidence>
<evidence type="ECO:0000256" key="2">
    <source>
        <dbReference type="ARBA" id="ARBA00023125"/>
    </source>
</evidence>
<name>A0AA42WA87_9BURK</name>
<evidence type="ECO:0000259" key="5">
    <source>
        <dbReference type="PROSITE" id="PS50949"/>
    </source>
</evidence>
<feature type="region of interest" description="Disordered" evidence="4">
    <location>
        <begin position="1"/>
        <end position="20"/>
    </location>
</feature>
<evidence type="ECO:0000256" key="4">
    <source>
        <dbReference type="SAM" id="MobiDB-lite"/>
    </source>
</evidence>
<dbReference type="InterPro" id="IPR036388">
    <property type="entry name" value="WH-like_DNA-bd_sf"/>
</dbReference>
<evidence type="ECO:0000313" key="6">
    <source>
        <dbReference type="EMBL" id="MDH2050783.1"/>
    </source>
</evidence>
<dbReference type="SUPFAM" id="SSF46785">
    <property type="entry name" value="Winged helix' DNA-binding domain"/>
    <property type="match status" value="1"/>
</dbReference>
<dbReference type="SMART" id="SM00895">
    <property type="entry name" value="FCD"/>
    <property type="match status" value="1"/>
</dbReference>
<dbReference type="PANTHER" id="PTHR43537">
    <property type="entry name" value="TRANSCRIPTIONAL REGULATOR, GNTR FAMILY"/>
    <property type="match status" value="1"/>
</dbReference>
<dbReference type="GO" id="GO:0003677">
    <property type="term" value="F:DNA binding"/>
    <property type="evidence" value="ECO:0007669"/>
    <property type="project" value="UniProtKB-KW"/>
</dbReference>
<dbReference type="EMBL" id="JAOCKG010000003">
    <property type="protein sequence ID" value="MDH2050783.1"/>
    <property type="molecule type" value="Genomic_DNA"/>
</dbReference>
<keyword evidence="3" id="KW-0804">Transcription</keyword>
<organism evidence="6 7">
    <name type="scientific">Achromobacter marplatensis</name>
    <dbReference type="NCBI Taxonomy" id="470868"/>
    <lineage>
        <taxon>Bacteria</taxon>
        <taxon>Pseudomonadati</taxon>
        <taxon>Pseudomonadota</taxon>
        <taxon>Betaproteobacteria</taxon>
        <taxon>Burkholderiales</taxon>
        <taxon>Alcaligenaceae</taxon>
        <taxon>Achromobacter</taxon>
    </lineage>
</organism>
<feature type="domain" description="HTH gntR-type" evidence="5">
    <location>
        <begin position="35"/>
        <end position="102"/>
    </location>
</feature>
<dbReference type="Gene3D" id="1.10.10.10">
    <property type="entry name" value="Winged helix-like DNA-binding domain superfamily/Winged helix DNA-binding domain"/>
    <property type="match status" value="1"/>
</dbReference>
<dbReference type="AlphaFoldDB" id="A0AA42WA87"/>
<evidence type="ECO:0000256" key="3">
    <source>
        <dbReference type="ARBA" id="ARBA00023163"/>
    </source>
</evidence>
<dbReference type="GO" id="GO:0003700">
    <property type="term" value="F:DNA-binding transcription factor activity"/>
    <property type="evidence" value="ECO:0007669"/>
    <property type="project" value="InterPro"/>
</dbReference>
<evidence type="ECO:0000256" key="1">
    <source>
        <dbReference type="ARBA" id="ARBA00023015"/>
    </source>
</evidence>
<keyword evidence="2" id="KW-0238">DNA-binding</keyword>
<reference evidence="6" key="1">
    <citation type="submission" date="2022-09" db="EMBL/GenBank/DDBJ databases">
        <title>Intensive care unit water sources are persistently colonized with multi-drug resistant bacteria and are the site of extensive horizontal gene transfer of antibiotic resistance genes.</title>
        <authorList>
            <person name="Diorio-Toth L."/>
        </authorList>
    </citation>
    <scope>NUCLEOTIDE SEQUENCE</scope>
    <source>
        <strain evidence="6">GD03676</strain>
    </source>
</reference>
<gene>
    <name evidence="6" type="ORF">N5K24_10260</name>
</gene>
<dbReference type="SUPFAM" id="SSF48008">
    <property type="entry name" value="GntR ligand-binding domain-like"/>
    <property type="match status" value="1"/>
</dbReference>
<dbReference type="Gene3D" id="1.20.120.530">
    <property type="entry name" value="GntR ligand-binding domain-like"/>
    <property type="match status" value="1"/>
</dbReference>
<dbReference type="InterPro" id="IPR036390">
    <property type="entry name" value="WH_DNA-bd_sf"/>
</dbReference>
<dbReference type="SMART" id="SM00345">
    <property type="entry name" value="HTH_GNTR"/>
    <property type="match status" value="1"/>
</dbReference>